<feature type="region of interest" description="Disordered" evidence="10">
    <location>
        <begin position="207"/>
        <end position="239"/>
    </location>
</feature>
<dbReference type="Gene3D" id="1.25.40.20">
    <property type="entry name" value="Ankyrin repeat-containing domain"/>
    <property type="match status" value="1"/>
</dbReference>
<dbReference type="RefSeq" id="XP_013403947.1">
    <property type="nucleotide sequence ID" value="XM_013548493.1"/>
</dbReference>
<dbReference type="Proteomes" id="UP000085678">
    <property type="component" value="Unplaced"/>
</dbReference>
<dbReference type="SUPFAM" id="SSF48403">
    <property type="entry name" value="Ankyrin repeat"/>
    <property type="match status" value="1"/>
</dbReference>
<evidence type="ECO:0000256" key="6">
    <source>
        <dbReference type="ARBA" id="ARBA00023242"/>
    </source>
</evidence>
<keyword evidence="6" id="KW-0539">Nucleus</keyword>
<dbReference type="KEGG" id="lak:106169134"/>
<dbReference type="PANTHER" id="PTHR15263">
    <property type="entry name" value="I-KAPPA-B-LIKE PROTEIN IKBL"/>
    <property type="match status" value="1"/>
</dbReference>
<evidence type="ECO:0000256" key="2">
    <source>
        <dbReference type="ARBA" id="ARBA00014259"/>
    </source>
</evidence>
<dbReference type="GeneID" id="106169134"/>
<accession>A0A1S3J0H5</accession>
<comment type="subcellular location">
    <subcellularLocation>
        <location evidence="1">Nucleus</location>
    </subcellularLocation>
</comment>
<dbReference type="AlphaFoldDB" id="A0A1S3J0H5"/>
<protein>
    <recommendedName>
        <fullName evidence="2">NF-kappa-B inhibitor-like protein 1</fullName>
    </recommendedName>
    <alternativeName>
        <fullName evidence="7">Inhibitor of kappa B-like protein</fullName>
    </alternativeName>
    <alternativeName>
        <fullName evidence="8">Nuclear factor of kappa light polypeptide gene enhancer in B-cells inhibitor-like 1</fullName>
    </alternativeName>
</protein>
<dbReference type="PANTHER" id="PTHR15263:SF1">
    <property type="entry name" value="NF-KAPPA-B INHIBITOR-LIKE PROTEIN 1"/>
    <property type="match status" value="1"/>
</dbReference>
<dbReference type="InterPro" id="IPR002110">
    <property type="entry name" value="Ankyrin_rpt"/>
</dbReference>
<keyword evidence="4" id="KW-0677">Repeat</keyword>
<dbReference type="PROSITE" id="PS50088">
    <property type="entry name" value="ANK_REPEAT"/>
    <property type="match status" value="1"/>
</dbReference>
<evidence type="ECO:0000313" key="11">
    <source>
        <dbReference type="Proteomes" id="UP000085678"/>
    </source>
</evidence>
<evidence type="ECO:0000313" key="12">
    <source>
        <dbReference type="RefSeq" id="XP_013403947.1"/>
    </source>
</evidence>
<organism evidence="11 12">
    <name type="scientific">Lingula anatina</name>
    <name type="common">Brachiopod</name>
    <name type="synonym">Lingula unguis</name>
    <dbReference type="NCBI Taxonomy" id="7574"/>
    <lineage>
        <taxon>Eukaryota</taxon>
        <taxon>Metazoa</taxon>
        <taxon>Spiralia</taxon>
        <taxon>Lophotrochozoa</taxon>
        <taxon>Brachiopoda</taxon>
        <taxon>Linguliformea</taxon>
        <taxon>Lingulata</taxon>
        <taxon>Lingulida</taxon>
        <taxon>Linguloidea</taxon>
        <taxon>Lingulidae</taxon>
        <taxon>Lingula</taxon>
    </lineage>
</organism>
<name>A0A1S3J0H5_LINAN</name>
<evidence type="ECO:0000256" key="8">
    <source>
        <dbReference type="ARBA" id="ARBA00030802"/>
    </source>
</evidence>
<dbReference type="Pfam" id="PF00023">
    <property type="entry name" value="Ank"/>
    <property type="match status" value="1"/>
</dbReference>
<dbReference type="InParanoid" id="A0A1S3J0H5"/>
<keyword evidence="11" id="KW-1185">Reference proteome</keyword>
<sequence>MPNDSPCPVSPHHEMTTKRNITRLVRYIEEDRVHRLKSYVKKHSNIDVSTIRLDHDRTLLHLACLGGHDACIRFLLKKGVDPLLCDADGNLGIHLAAIYATKTGNSYVYTDLVLPLIKACSHSLDVANNRGVTARELLVDVKTRLRHHVTQTVPEAPEETPEENWTDKLFSELQDDLEERYEYDFYHDSHQPRESYEEWSSRMAKEKFSKEQHYHGADRKRKTKDEEEKEKEKQKKFQRKLEQEHEEYLKLGQRKEEEVIQEKRQKYEEQCLEFFSGNSSSQIRYRDIPWPDKTDVWRGAEIVTGGENRGDPTIFKKYLREQRVRWHPDKFLQKCGHRLKQDEREKILEKIKEISQTLNKLCEDIEAKTS</sequence>
<gene>
    <name evidence="12" type="primary">LOC106169134</name>
</gene>
<evidence type="ECO:0000256" key="1">
    <source>
        <dbReference type="ARBA" id="ARBA00004123"/>
    </source>
</evidence>
<proteinExistence type="predicted"/>
<evidence type="ECO:0000256" key="7">
    <source>
        <dbReference type="ARBA" id="ARBA00030621"/>
    </source>
</evidence>
<evidence type="ECO:0000256" key="5">
    <source>
        <dbReference type="ARBA" id="ARBA00023043"/>
    </source>
</evidence>
<evidence type="ECO:0000256" key="4">
    <source>
        <dbReference type="ARBA" id="ARBA00022737"/>
    </source>
</evidence>
<dbReference type="GO" id="GO:0043124">
    <property type="term" value="P:negative regulation of canonical NF-kappaB signal transduction"/>
    <property type="evidence" value="ECO:0007669"/>
    <property type="project" value="InterPro"/>
</dbReference>
<dbReference type="SMART" id="SM00248">
    <property type="entry name" value="ANK"/>
    <property type="match status" value="2"/>
</dbReference>
<dbReference type="InterPro" id="IPR036770">
    <property type="entry name" value="Ankyrin_rpt-contain_sf"/>
</dbReference>
<dbReference type="OrthoDB" id="412109at2759"/>
<evidence type="ECO:0000256" key="10">
    <source>
        <dbReference type="SAM" id="MobiDB-lite"/>
    </source>
</evidence>
<keyword evidence="5 9" id="KW-0040">ANK repeat</keyword>
<reference evidence="12" key="1">
    <citation type="submission" date="2025-08" db="UniProtKB">
        <authorList>
            <consortium name="RefSeq"/>
        </authorList>
    </citation>
    <scope>IDENTIFICATION</scope>
    <source>
        <tissue evidence="12">Gonads</tissue>
    </source>
</reference>
<feature type="repeat" description="ANK" evidence="9">
    <location>
        <begin position="55"/>
        <end position="87"/>
    </location>
</feature>
<dbReference type="PROSITE" id="PS50297">
    <property type="entry name" value="ANK_REP_REGION"/>
    <property type="match status" value="1"/>
</dbReference>
<evidence type="ECO:0000256" key="9">
    <source>
        <dbReference type="PROSITE-ProRule" id="PRU00023"/>
    </source>
</evidence>
<dbReference type="GO" id="GO:0005634">
    <property type="term" value="C:nucleus"/>
    <property type="evidence" value="ECO:0007669"/>
    <property type="project" value="UniProtKB-SubCell"/>
</dbReference>
<evidence type="ECO:0000256" key="3">
    <source>
        <dbReference type="ARBA" id="ARBA00022553"/>
    </source>
</evidence>
<keyword evidence="3" id="KW-0597">Phosphoprotein</keyword>
<dbReference type="InterPro" id="IPR038753">
    <property type="entry name" value="NFKBIL1"/>
</dbReference>